<name>A0A3B0XMA5_9ZZZZ</name>
<accession>A0A3B0XMA5</accession>
<dbReference type="EMBL" id="UOFJ01000425">
    <property type="protein sequence ID" value="VAW69428.1"/>
    <property type="molecule type" value="Genomic_DNA"/>
</dbReference>
<sequence length="119" mass="13730">MKCKIRKGLLILRDCSNKSTASCTECARPMCNEHGVNVTGKNEVICSDCYAKQEQDEVFSNMSSAGYRHGFYQRSHYRGIYIGSYFDDYYDDYDMRAFDPDLASHTELNEEHDGDFFDS</sequence>
<protein>
    <submittedName>
        <fullName evidence="1">Uncharacterized protein</fullName>
    </submittedName>
</protein>
<evidence type="ECO:0000313" key="1">
    <source>
        <dbReference type="EMBL" id="VAW69428.1"/>
    </source>
</evidence>
<dbReference type="AlphaFoldDB" id="A0A3B0XMA5"/>
<gene>
    <name evidence="1" type="ORF">MNBD_GAMMA10-2356</name>
</gene>
<organism evidence="1">
    <name type="scientific">hydrothermal vent metagenome</name>
    <dbReference type="NCBI Taxonomy" id="652676"/>
    <lineage>
        <taxon>unclassified sequences</taxon>
        <taxon>metagenomes</taxon>
        <taxon>ecological metagenomes</taxon>
    </lineage>
</organism>
<reference evidence="1" key="1">
    <citation type="submission" date="2018-06" db="EMBL/GenBank/DDBJ databases">
        <authorList>
            <person name="Zhirakovskaya E."/>
        </authorList>
    </citation>
    <scope>NUCLEOTIDE SEQUENCE</scope>
</reference>
<proteinExistence type="predicted"/>